<dbReference type="AlphaFoldDB" id="A0A0G4EQZ6"/>
<reference evidence="2 3" key="1">
    <citation type="submission" date="2014-11" db="EMBL/GenBank/DDBJ databases">
        <authorList>
            <person name="Zhu J."/>
            <person name="Qi W."/>
            <person name="Song R."/>
        </authorList>
    </citation>
    <scope>NUCLEOTIDE SEQUENCE [LARGE SCALE GENOMIC DNA]</scope>
</reference>
<dbReference type="InParanoid" id="A0A0G4EQZ6"/>
<evidence type="ECO:0008006" key="4">
    <source>
        <dbReference type="Google" id="ProtNLM"/>
    </source>
</evidence>
<name>A0A0G4EQZ6_VITBC</name>
<dbReference type="VEuPathDB" id="CryptoDB:Vbra_20732"/>
<sequence length="387" mass="41284">MEAMMDAFTTGVPPSTLACFWILLHHDRDGADIVAAQKWVAQKFGLDERQLELLQHGTTTAKRTSRPPKPPVPSNEPPESLQAAEEKALQAVEALLREEEQEKVMQRDKAAGGGKGGKNGRKKGKGRATASASSSTKDTPMASDVAVKDSEDNGDVMVPPDDRPSSSTGLVVEEASAAADDGAPAALEGLVRVVNRRRKKKGKGKAAGLDTGPLPPMPADSYHVSSTASGPFQEGGLSRDDSSDSLGATADGGGSAGEGRDALVSKLIQQLEEARQRLAEASLQRASSSSSSLPPGRKEDCSICFGEHGHAAIMFIPCRHLCLCNHCYTSHKARHEQQMQTAKEQRSKGMDVPLPEFRCACCGEKAVFAGTRAEANMWINQPYTWQP</sequence>
<feature type="compositionally biased region" description="Low complexity" evidence="1">
    <location>
        <begin position="127"/>
        <end position="137"/>
    </location>
</feature>
<dbReference type="Gene3D" id="3.30.40.10">
    <property type="entry name" value="Zinc/RING finger domain, C3HC4 (zinc finger)"/>
    <property type="match status" value="1"/>
</dbReference>
<accession>A0A0G4EQZ6</accession>
<evidence type="ECO:0000313" key="2">
    <source>
        <dbReference type="EMBL" id="CEL99680.1"/>
    </source>
</evidence>
<feature type="compositionally biased region" description="Basic and acidic residues" evidence="1">
    <location>
        <begin position="100"/>
        <end position="110"/>
    </location>
</feature>
<feature type="compositionally biased region" description="Low complexity" evidence="1">
    <location>
        <begin position="174"/>
        <end position="190"/>
    </location>
</feature>
<feature type="region of interest" description="Disordered" evidence="1">
    <location>
        <begin position="57"/>
        <end position="88"/>
    </location>
</feature>
<proteinExistence type="predicted"/>
<keyword evidence="3" id="KW-1185">Reference proteome</keyword>
<organism evidence="2 3">
    <name type="scientific">Vitrella brassicaformis (strain CCMP3155)</name>
    <dbReference type="NCBI Taxonomy" id="1169540"/>
    <lineage>
        <taxon>Eukaryota</taxon>
        <taxon>Sar</taxon>
        <taxon>Alveolata</taxon>
        <taxon>Colpodellida</taxon>
        <taxon>Vitrellaceae</taxon>
        <taxon>Vitrella</taxon>
    </lineage>
</organism>
<evidence type="ECO:0000313" key="3">
    <source>
        <dbReference type="Proteomes" id="UP000041254"/>
    </source>
</evidence>
<feature type="region of interest" description="Disordered" evidence="1">
    <location>
        <begin position="100"/>
        <end position="259"/>
    </location>
</feature>
<dbReference type="Proteomes" id="UP000041254">
    <property type="component" value="Unassembled WGS sequence"/>
</dbReference>
<feature type="compositionally biased region" description="Basic residues" evidence="1">
    <location>
        <begin position="194"/>
        <end position="204"/>
    </location>
</feature>
<evidence type="ECO:0000256" key="1">
    <source>
        <dbReference type="SAM" id="MobiDB-lite"/>
    </source>
</evidence>
<dbReference type="InterPro" id="IPR013083">
    <property type="entry name" value="Znf_RING/FYVE/PHD"/>
</dbReference>
<dbReference type="EMBL" id="CDMY01000286">
    <property type="protein sequence ID" value="CEL99680.1"/>
    <property type="molecule type" value="Genomic_DNA"/>
</dbReference>
<feature type="compositionally biased region" description="Pro residues" evidence="1">
    <location>
        <begin position="67"/>
        <end position="76"/>
    </location>
</feature>
<protein>
    <recommendedName>
        <fullName evidence="4">RING-type domain-containing protein</fullName>
    </recommendedName>
</protein>
<gene>
    <name evidence="2" type="ORF">Vbra_20732</name>
</gene>